<proteinExistence type="predicted"/>
<organism evidence="1">
    <name type="scientific">candidate division WOR-3 bacterium</name>
    <dbReference type="NCBI Taxonomy" id="2052148"/>
    <lineage>
        <taxon>Bacteria</taxon>
        <taxon>Bacteria division WOR-3</taxon>
    </lineage>
</organism>
<dbReference type="AlphaFoldDB" id="A0A7V3PT58"/>
<accession>A0A7V3PT58</accession>
<dbReference type="EMBL" id="DTMZ01000048">
    <property type="protein sequence ID" value="HGD12892.1"/>
    <property type="molecule type" value="Genomic_DNA"/>
</dbReference>
<comment type="caution">
    <text evidence="1">The sequence shown here is derived from an EMBL/GenBank/DDBJ whole genome shotgun (WGS) entry which is preliminary data.</text>
</comment>
<sequence>MSDKLSRILPWIQVLILLLTRCNTLPVGFDQIKEVPVNGFVELVPDSLDCYSKYVSLGYADYLLLGKDDDYESRILIKFPLKDSALDSVSSVRLILHPVDSVRLRFVCHPCSVDWNTGAVSWLLADSATRWFHPGGDFWEFVLGEGELAKESTVVELNLSFLSVLVQNSFGIILLPADTGFCAVTNMTDSKLGPRLIFTYRSGKERTFYPSGDAHIVDSSKSQINPGDLLVGSSFAFRTYLKFNLDSIPATATVVRAELLFKPQPLYFRSDTLRLGVHRLTEAYPLRTRYAGYEEIANATTSFLPGKDDTIVKLEISRLVQKWVSQSDSFPNYGLLLTAEPEWQKPFRLKLLRSGTAEPRLKIYYVLPPSDRFSR</sequence>
<protein>
    <submittedName>
        <fullName evidence="1">DNRLRE domain-containing protein</fullName>
    </submittedName>
</protein>
<dbReference type="NCBIfam" id="NF033679">
    <property type="entry name" value="DNRLRE_dom"/>
    <property type="match status" value="1"/>
</dbReference>
<gene>
    <name evidence="1" type="ORF">ENX16_02255</name>
</gene>
<reference evidence="1" key="1">
    <citation type="journal article" date="2020" name="mSystems">
        <title>Genome- and Community-Level Interaction Insights into Carbon Utilization and Element Cycling Functions of Hydrothermarchaeota in Hydrothermal Sediment.</title>
        <authorList>
            <person name="Zhou Z."/>
            <person name="Liu Y."/>
            <person name="Xu W."/>
            <person name="Pan J."/>
            <person name="Luo Z.H."/>
            <person name="Li M."/>
        </authorList>
    </citation>
    <scope>NUCLEOTIDE SEQUENCE [LARGE SCALE GENOMIC DNA]</scope>
    <source>
        <strain evidence="1">SpSt-914</strain>
    </source>
</reference>
<evidence type="ECO:0000313" key="1">
    <source>
        <dbReference type="EMBL" id="HGD12892.1"/>
    </source>
</evidence>
<name>A0A7V3PT58_UNCW3</name>